<dbReference type="Pfam" id="PF06974">
    <property type="entry name" value="WS_DGAT_C"/>
    <property type="match status" value="1"/>
</dbReference>
<dbReference type="GO" id="GO:0045017">
    <property type="term" value="P:glycerolipid biosynthetic process"/>
    <property type="evidence" value="ECO:0007669"/>
    <property type="project" value="InterPro"/>
</dbReference>
<dbReference type="InterPro" id="IPR002401">
    <property type="entry name" value="Cyt_P450_E_grp-I"/>
</dbReference>
<dbReference type="InterPro" id="IPR036396">
    <property type="entry name" value="Cyt_P450_sf"/>
</dbReference>
<dbReference type="InterPro" id="IPR009721">
    <property type="entry name" value="O-acyltransferase_WSD1_C"/>
</dbReference>
<dbReference type="GO" id="GO:0004497">
    <property type="term" value="F:monooxygenase activity"/>
    <property type="evidence" value="ECO:0007669"/>
    <property type="project" value="UniProtKB-KW"/>
</dbReference>
<comment type="similarity">
    <text evidence="1">Belongs to the cytochrome P450 family.</text>
</comment>
<evidence type="ECO:0000313" key="11">
    <source>
        <dbReference type="Proteomes" id="UP001367676"/>
    </source>
</evidence>
<reference evidence="10 11" key="1">
    <citation type="submission" date="2024-03" db="EMBL/GenBank/DDBJ databases">
        <title>Adaptation during the transition from Ophiocordyceps entomopathogen to insect associate is accompanied by gene loss and intensified selection.</title>
        <authorList>
            <person name="Ward C.M."/>
            <person name="Onetto C.A."/>
            <person name="Borneman A.R."/>
        </authorList>
    </citation>
    <scope>NUCLEOTIDE SEQUENCE [LARGE SCALE GENOMIC DNA]</scope>
    <source>
        <strain evidence="10">AWRI1</strain>
        <tissue evidence="10">Single Adult Female</tissue>
    </source>
</reference>
<protein>
    <recommendedName>
        <fullName evidence="6">long-chain-alcohol O-fatty-acyltransferase</fullName>
        <ecNumber evidence="6">2.3.1.75</ecNumber>
    </recommendedName>
</protein>
<evidence type="ECO:0000313" key="10">
    <source>
        <dbReference type="EMBL" id="KAK7595487.1"/>
    </source>
</evidence>
<comment type="similarity">
    <text evidence="5">In the N-terminal section; belongs to the long-chain O-acyltransferase family.</text>
</comment>
<evidence type="ECO:0000256" key="1">
    <source>
        <dbReference type="ARBA" id="ARBA00010617"/>
    </source>
</evidence>
<gene>
    <name evidence="10" type="ORF">V9T40_013312</name>
</gene>
<dbReference type="PANTHER" id="PTHR24300">
    <property type="entry name" value="CYTOCHROME P450 508A4-RELATED"/>
    <property type="match status" value="1"/>
</dbReference>
<comment type="caution">
    <text evidence="10">The sequence shown here is derived from an EMBL/GenBank/DDBJ whole genome shotgun (WGS) entry which is preliminary data.</text>
</comment>
<evidence type="ECO:0000256" key="7">
    <source>
        <dbReference type="ARBA" id="ARBA00047604"/>
    </source>
</evidence>
<feature type="domain" description="O-acyltransferase WSD1-like N-terminal" evidence="8">
    <location>
        <begin position="113"/>
        <end position="221"/>
    </location>
</feature>
<evidence type="ECO:0000259" key="9">
    <source>
        <dbReference type="Pfam" id="PF06974"/>
    </source>
</evidence>
<dbReference type="InterPro" id="IPR050182">
    <property type="entry name" value="Cytochrome_P450_fam2"/>
</dbReference>
<dbReference type="Pfam" id="PF03007">
    <property type="entry name" value="WS_DGAT_cat"/>
    <property type="match status" value="1"/>
</dbReference>
<dbReference type="GO" id="GO:0047196">
    <property type="term" value="F:long-chain-alcohol O-fatty-acyltransferase activity"/>
    <property type="evidence" value="ECO:0007669"/>
    <property type="project" value="UniProtKB-EC"/>
</dbReference>
<name>A0AAN9TJN5_9HEMI</name>
<sequence length="1042" mass="119627">MYRICYVISKKYVFRTFISISVNVFAFLLSAPFTILLLILHCVHFVYKWILLIIHHRSKDSQFSGVGKKILKGEDCGWVEDRWQESVLQAVLVFDSKINVRRIQELITSRVIPLYPRLTYKICPLPFTAGSAHCWLPDENYDINRHVFADNVNLSNDQLQMYVSALVSKKLPANKPPWEFRVVSQSVDCSSTDTIIILRIHQCLADGMTLIKILCTKLVDTRASYTALRSHFKFSYYLRLVQAFCIGPAMIIYKMIQAYKNSKNLPREEADEQLCSVNWSTSISMSKVDKIKQVTRSSYNCVFLSAVTGGLRYVLQNSGIKHPPDLKITLPFVTGKNQKFIPVSTFIPVSMEGAIPRLWQTKHQLKSLTSSQNLLLTSFVTHVLMPLCPSFYVRMLQKLLHKSANVQFSSVIGPTTRLVIDGSPLKVIYPLLPCQSDLGISVAVSTYVDQVFISVITHSSLENIGKMLLCFIEEQMERMYSLLVNRSVPEDLSDDYFQNQLPDISELPLKELKSRMQAIQHELQRLSEVLSYNEDDVKRFSHFKSEFHHIFKELRRRKSVKIRRPSIFAQTAENLTTTFTSRKSVTEIIFRPRNEVYKETINTFSESNKTSPLFLPIIGSWYTFPATGAAKKVSQWRRKYGNIIGHKFGFKYLVVVTGVEEVINGLKHPHFQNRVNAEFFQSRTLKKKLGYFNTHGEQYSVIRHFTLRYMSQVFNENLETIMEKEMSNLFSKISSGRIVMERLKEHKATFNPTVIRDFMDSYLLEQMKEKAHSHIKHYTDEELLVCLTDLIQTSGESTSNTAAFILLQVSLNPRVQDKIHEELDTILGKNTPIVADKHRLPYCQAVIKEVFRMHPLVPFGLAHSVSENTKFYGYNLAKDTTIFFVNEDNFKNSDLWIEPDKFRPERFVNGETNIKLTNFGFDKELIACLLDVGQSSTDSTSNTAAFLLMYVALNPRVQDEMHKELDSVLGNRYPAVEDKSSLPYCNSVIKETMRISAVAATAKQHAATEDTKFYGYTIPKKEFPMPLRTPVMAFGTIRISSK</sequence>
<dbReference type="EMBL" id="JBBCAQ010000018">
    <property type="protein sequence ID" value="KAK7595487.1"/>
    <property type="molecule type" value="Genomic_DNA"/>
</dbReference>
<comment type="catalytic activity">
    <reaction evidence="7">
        <text>a long chain fatty alcohol + a fatty acyl-CoA = a long-chain alcohol wax ester + CoA</text>
        <dbReference type="Rhea" id="RHEA:38443"/>
        <dbReference type="ChEBI" id="CHEBI:17135"/>
        <dbReference type="ChEBI" id="CHEBI:57287"/>
        <dbReference type="ChEBI" id="CHEBI:77636"/>
        <dbReference type="ChEBI" id="CHEBI:235323"/>
        <dbReference type="EC" id="2.3.1.75"/>
    </reaction>
</comment>
<keyword evidence="4" id="KW-0503">Monooxygenase</keyword>
<dbReference type="GO" id="GO:0016705">
    <property type="term" value="F:oxidoreductase activity, acting on paired donors, with incorporation or reduction of molecular oxygen"/>
    <property type="evidence" value="ECO:0007669"/>
    <property type="project" value="InterPro"/>
</dbReference>
<evidence type="ECO:0000256" key="6">
    <source>
        <dbReference type="ARBA" id="ARBA00024388"/>
    </source>
</evidence>
<dbReference type="GO" id="GO:0004144">
    <property type="term" value="F:diacylglycerol O-acyltransferase activity"/>
    <property type="evidence" value="ECO:0007669"/>
    <property type="project" value="InterPro"/>
</dbReference>
<keyword evidence="2" id="KW-0479">Metal-binding</keyword>
<dbReference type="InterPro" id="IPR001128">
    <property type="entry name" value="Cyt_P450"/>
</dbReference>
<keyword evidence="3" id="KW-0408">Iron</keyword>
<dbReference type="InterPro" id="IPR004255">
    <property type="entry name" value="O-acyltransferase_WSD1_N"/>
</dbReference>
<evidence type="ECO:0000256" key="2">
    <source>
        <dbReference type="ARBA" id="ARBA00022723"/>
    </source>
</evidence>
<dbReference type="SUPFAM" id="SSF48264">
    <property type="entry name" value="Cytochrome P450"/>
    <property type="match status" value="2"/>
</dbReference>
<proteinExistence type="inferred from homology"/>
<dbReference type="Proteomes" id="UP001367676">
    <property type="component" value="Unassembled WGS sequence"/>
</dbReference>
<dbReference type="AlphaFoldDB" id="A0AAN9TJN5"/>
<dbReference type="GO" id="GO:0005506">
    <property type="term" value="F:iron ion binding"/>
    <property type="evidence" value="ECO:0007669"/>
    <property type="project" value="InterPro"/>
</dbReference>
<evidence type="ECO:0000256" key="5">
    <source>
        <dbReference type="ARBA" id="ARBA00024360"/>
    </source>
</evidence>
<accession>A0AAN9TJN5</accession>
<organism evidence="10 11">
    <name type="scientific">Parthenolecanium corni</name>
    <dbReference type="NCBI Taxonomy" id="536013"/>
    <lineage>
        <taxon>Eukaryota</taxon>
        <taxon>Metazoa</taxon>
        <taxon>Ecdysozoa</taxon>
        <taxon>Arthropoda</taxon>
        <taxon>Hexapoda</taxon>
        <taxon>Insecta</taxon>
        <taxon>Pterygota</taxon>
        <taxon>Neoptera</taxon>
        <taxon>Paraneoptera</taxon>
        <taxon>Hemiptera</taxon>
        <taxon>Sternorrhyncha</taxon>
        <taxon>Coccoidea</taxon>
        <taxon>Coccidae</taxon>
        <taxon>Parthenolecanium</taxon>
    </lineage>
</organism>
<evidence type="ECO:0000256" key="4">
    <source>
        <dbReference type="ARBA" id="ARBA00023033"/>
    </source>
</evidence>
<dbReference type="PRINTS" id="PR00463">
    <property type="entry name" value="EP450I"/>
</dbReference>
<dbReference type="EC" id="2.3.1.75" evidence="6"/>
<dbReference type="GO" id="GO:0020037">
    <property type="term" value="F:heme binding"/>
    <property type="evidence" value="ECO:0007669"/>
    <property type="project" value="InterPro"/>
</dbReference>
<evidence type="ECO:0000256" key="3">
    <source>
        <dbReference type="ARBA" id="ARBA00023004"/>
    </source>
</evidence>
<dbReference type="Gene3D" id="1.10.630.10">
    <property type="entry name" value="Cytochrome P450"/>
    <property type="match status" value="3"/>
</dbReference>
<keyword evidence="4" id="KW-0560">Oxidoreductase</keyword>
<evidence type="ECO:0000259" key="8">
    <source>
        <dbReference type="Pfam" id="PF03007"/>
    </source>
</evidence>
<keyword evidence="11" id="KW-1185">Reference proteome</keyword>
<feature type="domain" description="O-acyltransferase WSD1 C-terminal" evidence="9">
    <location>
        <begin position="347"/>
        <end position="478"/>
    </location>
</feature>
<dbReference type="Pfam" id="PF00067">
    <property type="entry name" value="p450"/>
    <property type="match status" value="3"/>
</dbReference>